<sequence>MTAPVPAKPKSLLGRHRVLAPTAAVHVSPICLGAMNFGQAWKHILGDVTKETAFEIMDYFYEQGGNFIDTANGYQAEESETWIGEWLAKTGRRDEMVIATKYTSTFKAYQGDKILQSNFGGNSAKSLHVSVEASLKKLQTSYIDLLYLHFWGMTTSVPEVMNSLHNLVANRKVLYLGISDTPAWVVVKCNAYARQYGLTQFSVYQGKWSAAERDFERDIIPMCLDEGMSMAPWGALGGGYFKPKDQIHQDGGRNLPHVKAKDAEQVAEVLDKIAKRKGTLITSVAMAYVMHKAPYVFPICGGRKVEHLKGNIEALRLELDAADMEEIEQAYPFDVGFPHNMLSGGPNAARGPQDNILSKRLGYLDFVQGPLPIQPHVGDD</sequence>
<comment type="caution">
    <text evidence="5">The sequence shown here is derived from an EMBL/GenBank/DDBJ whole genome shotgun (WGS) entry which is preliminary data.</text>
</comment>
<evidence type="ECO:0000256" key="2">
    <source>
        <dbReference type="ARBA" id="ARBA00023002"/>
    </source>
</evidence>
<dbReference type="AlphaFoldDB" id="A0A8H3IDG0"/>
<protein>
    <recommendedName>
        <fullName evidence="4">NADP-dependent oxidoreductase domain-containing protein</fullName>
    </recommendedName>
</protein>
<dbReference type="EMBL" id="CAJPDS010000034">
    <property type="protein sequence ID" value="CAF9923977.1"/>
    <property type="molecule type" value="Genomic_DNA"/>
</dbReference>
<dbReference type="InterPro" id="IPR050523">
    <property type="entry name" value="AKR_Detox_Biosynth"/>
</dbReference>
<dbReference type="Gene3D" id="3.20.20.100">
    <property type="entry name" value="NADP-dependent oxidoreductase domain"/>
    <property type="match status" value="1"/>
</dbReference>
<gene>
    <name evidence="5" type="ORF">HETSPECPRED_005480</name>
</gene>
<keyword evidence="6" id="KW-1185">Reference proteome</keyword>
<evidence type="ECO:0000256" key="3">
    <source>
        <dbReference type="ARBA" id="ARBA00038157"/>
    </source>
</evidence>
<proteinExistence type="inferred from homology"/>
<keyword evidence="2" id="KW-0560">Oxidoreductase</keyword>
<dbReference type="OrthoDB" id="48988at2759"/>
<evidence type="ECO:0000313" key="5">
    <source>
        <dbReference type="EMBL" id="CAF9923977.1"/>
    </source>
</evidence>
<organism evidence="5 6">
    <name type="scientific">Heterodermia speciosa</name>
    <dbReference type="NCBI Taxonomy" id="116794"/>
    <lineage>
        <taxon>Eukaryota</taxon>
        <taxon>Fungi</taxon>
        <taxon>Dikarya</taxon>
        <taxon>Ascomycota</taxon>
        <taxon>Pezizomycotina</taxon>
        <taxon>Lecanoromycetes</taxon>
        <taxon>OSLEUM clade</taxon>
        <taxon>Lecanoromycetidae</taxon>
        <taxon>Caliciales</taxon>
        <taxon>Physciaceae</taxon>
        <taxon>Heterodermia</taxon>
    </lineage>
</organism>
<dbReference type="Proteomes" id="UP000664521">
    <property type="component" value="Unassembled WGS sequence"/>
</dbReference>
<dbReference type="SUPFAM" id="SSF51430">
    <property type="entry name" value="NAD(P)-linked oxidoreductase"/>
    <property type="match status" value="1"/>
</dbReference>
<reference evidence="5" key="1">
    <citation type="submission" date="2021-03" db="EMBL/GenBank/DDBJ databases">
        <authorList>
            <person name="Tagirdzhanova G."/>
        </authorList>
    </citation>
    <scope>NUCLEOTIDE SEQUENCE</scope>
</reference>
<dbReference type="PANTHER" id="PTHR43364">
    <property type="entry name" value="NADH-SPECIFIC METHYLGLYOXAL REDUCTASE-RELATED"/>
    <property type="match status" value="1"/>
</dbReference>
<dbReference type="PANTHER" id="PTHR43364:SF7">
    <property type="entry name" value="NADP-DEPENDENT OXIDOREDUCTASE DOMAIN-CONTAINING PROTEIN-RELATED"/>
    <property type="match status" value="1"/>
</dbReference>
<dbReference type="Pfam" id="PF00248">
    <property type="entry name" value="Aldo_ket_red"/>
    <property type="match status" value="1"/>
</dbReference>
<dbReference type="InterPro" id="IPR036812">
    <property type="entry name" value="NAD(P)_OxRdtase_dom_sf"/>
</dbReference>
<evidence type="ECO:0000256" key="1">
    <source>
        <dbReference type="ARBA" id="ARBA00022857"/>
    </source>
</evidence>
<dbReference type="InterPro" id="IPR023210">
    <property type="entry name" value="NADP_OxRdtase_dom"/>
</dbReference>
<accession>A0A8H3IDG0</accession>
<evidence type="ECO:0000259" key="4">
    <source>
        <dbReference type="Pfam" id="PF00248"/>
    </source>
</evidence>
<comment type="similarity">
    <text evidence="3">Belongs to the aldo/keto reductase family. Aldo/keto reductase 2 subfamily.</text>
</comment>
<evidence type="ECO:0000313" key="6">
    <source>
        <dbReference type="Proteomes" id="UP000664521"/>
    </source>
</evidence>
<keyword evidence="1" id="KW-0521">NADP</keyword>
<name>A0A8H3IDG0_9LECA</name>
<dbReference type="GO" id="GO:0016491">
    <property type="term" value="F:oxidoreductase activity"/>
    <property type="evidence" value="ECO:0007669"/>
    <property type="project" value="UniProtKB-KW"/>
</dbReference>
<feature type="domain" description="NADP-dependent oxidoreductase" evidence="4">
    <location>
        <begin position="29"/>
        <end position="331"/>
    </location>
</feature>